<evidence type="ECO:0000313" key="2">
    <source>
        <dbReference type="Proteomes" id="UP000033710"/>
    </source>
</evidence>
<dbReference type="AlphaFoldDB" id="A0A0F2MCT2"/>
<reference evidence="1 2" key="1">
    <citation type="journal article" date="2014" name="BMC Genomics">
        <title>Comparative genomics of the major fungal agents of human and animal Sporotrichosis: Sporothrix schenckii and Sporothrix brasiliensis.</title>
        <authorList>
            <person name="Teixeira M.M."/>
            <person name="de Almeida L.G."/>
            <person name="Kubitschek-Barreira P."/>
            <person name="Alves F.L."/>
            <person name="Kioshima E.S."/>
            <person name="Abadio A.K."/>
            <person name="Fernandes L."/>
            <person name="Derengowski L.S."/>
            <person name="Ferreira K.S."/>
            <person name="Souza R.C."/>
            <person name="Ruiz J.C."/>
            <person name="de Andrade N.C."/>
            <person name="Paes H.C."/>
            <person name="Nicola A.M."/>
            <person name="Albuquerque P."/>
            <person name="Gerber A.L."/>
            <person name="Martins V.P."/>
            <person name="Peconick L.D."/>
            <person name="Neto A.V."/>
            <person name="Chaucanez C.B."/>
            <person name="Silva P.A."/>
            <person name="Cunha O.L."/>
            <person name="de Oliveira F.F."/>
            <person name="dos Santos T.C."/>
            <person name="Barros A.L."/>
            <person name="Soares M.A."/>
            <person name="de Oliveira L.M."/>
            <person name="Marini M.M."/>
            <person name="Villalobos-Duno H."/>
            <person name="Cunha M.M."/>
            <person name="de Hoog S."/>
            <person name="da Silveira J.F."/>
            <person name="Henrissat B."/>
            <person name="Nino-Vega G.A."/>
            <person name="Cisalpino P.S."/>
            <person name="Mora-Montes H.M."/>
            <person name="Almeida S.R."/>
            <person name="Stajich J.E."/>
            <person name="Lopes-Bezerra L.M."/>
            <person name="Vasconcelos A.T."/>
            <person name="Felipe M.S."/>
        </authorList>
    </citation>
    <scope>NUCLEOTIDE SEQUENCE [LARGE SCALE GENOMIC DNA]</scope>
    <source>
        <strain evidence="1 2">1099-18</strain>
    </source>
</reference>
<dbReference type="VEuPathDB" id="FungiDB:SPSK_02699"/>
<dbReference type="EMBL" id="AXCR01000006">
    <property type="protein sequence ID" value="KJR86655.1"/>
    <property type="molecule type" value="Genomic_DNA"/>
</dbReference>
<gene>
    <name evidence="1" type="ORF">SPSK_02699</name>
</gene>
<organism evidence="1 2">
    <name type="scientific">Sporothrix schenckii 1099-18</name>
    <dbReference type="NCBI Taxonomy" id="1397361"/>
    <lineage>
        <taxon>Eukaryota</taxon>
        <taxon>Fungi</taxon>
        <taxon>Dikarya</taxon>
        <taxon>Ascomycota</taxon>
        <taxon>Pezizomycotina</taxon>
        <taxon>Sordariomycetes</taxon>
        <taxon>Sordariomycetidae</taxon>
        <taxon>Ophiostomatales</taxon>
        <taxon>Ophiostomataceae</taxon>
        <taxon>Sporothrix</taxon>
    </lineage>
</organism>
<reference evidence="1 2" key="2">
    <citation type="journal article" date="2015" name="Eukaryot. Cell">
        <title>Asexual propagation of a virulent clone complex in a human and feline outbreak of sporotrichosis.</title>
        <authorList>
            <person name="Teixeira Mde M."/>
            <person name="Rodrigues A.M."/>
            <person name="Tsui C.K."/>
            <person name="de Almeida L.G."/>
            <person name="Van Diepeningen A.D."/>
            <person name="van den Ende B.G."/>
            <person name="Fernandes G.F."/>
            <person name="Kano R."/>
            <person name="Hamelin R.C."/>
            <person name="Lopes-Bezerra L.M."/>
            <person name="Vasconcelos A.T."/>
            <person name="de Hoog S."/>
            <person name="de Camargo Z.P."/>
            <person name="Felipe M.S."/>
        </authorList>
    </citation>
    <scope>NUCLEOTIDE SEQUENCE [LARGE SCALE GENOMIC DNA]</scope>
    <source>
        <strain evidence="1 2">1099-18</strain>
    </source>
</reference>
<name>A0A0F2MCT2_SPOSC</name>
<accession>A0A0F2MCT2</accession>
<evidence type="ECO:0000313" key="1">
    <source>
        <dbReference type="EMBL" id="KJR86655.1"/>
    </source>
</evidence>
<proteinExistence type="predicted"/>
<dbReference type="GeneID" id="27664843"/>
<dbReference type="RefSeq" id="XP_016589331.1">
    <property type="nucleotide sequence ID" value="XM_016729566.1"/>
</dbReference>
<dbReference type="Proteomes" id="UP000033710">
    <property type="component" value="Unassembled WGS sequence"/>
</dbReference>
<protein>
    <submittedName>
        <fullName evidence="1">Uncharacterized protein</fullName>
    </submittedName>
</protein>
<dbReference type="KEGG" id="ssck:SPSK_02699"/>
<comment type="caution">
    <text evidence="1">The sequence shown here is derived from an EMBL/GenBank/DDBJ whole genome shotgun (WGS) entry which is preliminary data.</text>
</comment>
<sequence>MVEEDEKEGRESLVGGLDLGSWPLKINPRPTTRSALVLFAAGITSPSSARAKVSIKLLVDERENGSQNRQWLAPIRRLRREGRRVTRGAAVALGQDDDDDDDQRLNVELGLQVLLSSVCVPFSRQSRQSPSDAVAVAGGDVRVGGIKRQWALLVFVSTMHVVASSRLSAFVGASFVLVRWLAVWFPASQITKAVQFAMGLKACNGRERKKGSEGLCCGEKGVQWAIVCFGKGLAGCSGGRSSGQVSVAGPTKARKETRKEGMAGGWRKTVDLTIVGSGR</sequence>